<comment type="caution">
    <text evidence="1">The sequence shown here is derived from an EMBL/GenBank/DDBJ whole genome shotgun (WGS) entry which is preliminary data.</text>
</comment>
<dbReference type="RefSeq" id="WP_250929492.1">
    <property type="nucleotide sequence ID" value="NZ_JAMQBK010000039.1"/>
</dbReference>
<organism evidence="1 2">
    <name type="scientific">Aporhodopirellula aestuarii</name>
    <dbReference type="NCBI Taxonomy" id="2950107"/>
    <lineage>
        <taxon>Bacteria</taxon>
        <taxon>Pseudomonadati</taxon>
        <taxon>Planctomycetota</taxon>
        <taxon>Planctomycetia</taxon>
        <taxon>Pirellulales</taxon>
        <taxon>Pirellulaceae</taxon>
        <taxon>Aporhodopirellula</taxon>
    </lineage>
</organism>
<evidence type="ECO:0000313" key="2">
    <source>
        <dbReference type="Proteomes" id="UP001202961"/>
    </source>
</evidence>
<name>A0ABT0U5C1_9BACT</name>
<dbReference type="EMBL" id="JAMQBK010000039">
    <property type="protein sequence ID" value="MCM2371859.1"/>
    <property type="molecule type" value="Genomic_DNA"/>
</dbReference>
<accession>A0ABT0U5C1</accession>
<reference evidence="1 2" key="1">
    <citation type="journal article" date="2022" name="Syst. Appl. Microbiol.">
        <title>Rhodopirellula aestuarii sp. nov., a novel member of the genus Rhodopirellula isolated from brackish sediments collected in the Tagus River estuary, Portugal.</title>
        <authorList>
            <person name="Vitorino I.R."/>
            <person name="Klimek D."/>
            <person name="Calusinska M."/>
            <person name="Lobo-da-Cunha A."/>
            <person name="Vasconcelos V."/>
            <person name="Lage O.M."/>
        </authorList>
    </citation>
    <scope>NUCLEOTIDE SEQUENCE [LARGE SCALE GENOMIC DNA]</scope>
    <source>
        <strain evidence="1 2">ICT_H3.1</strain>
    </source>
</reference>
<protein>
    <submittedName>
        <fullName evidence="1">Uncharacterized protein</fullName>
    </submittedName>
</protein>
<evidence type="ECO:0000313" key="1">
    <source>
        <dbReference type="EMBL" id="MCM2371859.1"/>
    </source>
</evidence>
<dbReference type="Proteomes" id="UP001202961">
    <property type="component" value="Unassembled WGS sequence"/>
</dbReference>
<sequence length="56" mass="6278">MSIALESTTQPRFEEVIVGVHIGDAVDQCLAGQFWVNVFSEFFANHAIEILVNEVR</sequence>
<proteinExistence type="predicted"/>
<gene>
    <name evidence="1" type="ORF">NB063_14715</name>
</gene>
<keyword evidence="2" id="KW-1185">Reference proteome</keyword>